<proteinExistence type="predicted"/>
<feature type="transmembrane region" description="Helical" evidence="6">
    <location>
        <begin position="44"/>
        <end position="67"/>
    </location>
</feature>
<feature type="transmembrane region" description="Helical" evidence="6">
    <location>
        <begin position="14"/>
        <end position="32"/>
    </location>
</feature>
<dbReference type="Proteomes" id="UP001285636">
    <property type="component" value="Unassembled WGS sequence"/>
</dbReference>
<dbReference type="Pfam" id="PF13520">
    <property type="entry name" value="AA_permease_2"/>
    <property type="match status" value="1"/>
</dbReference>
<evidence type="ECO:0000313" key="7">
    <source>
        <dbReference type="EMBL" id="MDV2888222.1"/>
    </source>
</evidence>
<accession>A0AAJ2U5Z3</accession>
<feature type="non-terminal residue" evidence="7">
    <location>
        <position position="1"/>
    </location>
</feature>
<dbReference type="EMBL" id="JAWJAY010001112">
    <property type="protein sequence ID" value="MDV2888222.1"/>
    <property type="molecule type" value="Genomic_DNA"/>
</dbReference>
<keyword evidence="3 6" id="KW-0812">Transmembrane</keyword>
<evidence type="ECO:0000256" key="1">
    <source>
        <dbReference type="ARBA" id="ARBA00004651"/>
    </source>
</evidence>
<evidence type="ECO:0000256" key="3">
    <source>
        <dbReference type="ARBA" id="ARBA00022692"/>
    </source>
</evidence>
<evidence type="ECO:0000256" key="4">
    <source>
        <dbReference type="ARBA" id="ARBA00022989"/>
    </source>
</evidence>
<keyword evidence="2" id="KW-1003">Cell membrane</keyword>
<protein>
    <submittedName>
        <fullName evidence="7">Amino acid permease</fullName>
    </submittedName>
</protein>
<evidence type="ECO:0000256" key="2">
    <source>
        <dbReference type="ARBA" id="ARBA00022475"/>
    </source>
</evidence>
<dbReference type="InterPro" id="IPR002293">
    <property type="entry name" value="AA/rel_permease1"/>
</dbReference>
<comment type="subcellular location">
    <subcellularLocation>
        <location evidence="1">Cell membrane</location>
        <topology evidence="1">Multi-pass membrane protein</topology>
    </subcellularLocation>
</comment>
<dbReference type="PANTHER" id="PTHR42770">
    <property type="entry name" value="AMINO ACID TRANSPORTER-RELATED"/>
    <property type="match status" value="1"/>
</dbReference>
<keyword evidence="5 6" id="KW-0472">Membrane</keyword>
<gene>
    <name evidence="7" type="ORF">RYX45_23965</name>
</gene>
<dbReference type="Gene3D" id="1.20.1740.10">
    <property type="entry name" value="Amino acid/polyamine transporter I"/>
    <property type="match status" value="1"/>
</dbReference>
<reference evidence="7" key="1">
    <citation type="submission" date="2023-10" db="EMBL/GenBank/DDBJ databases">
        <title>Screening of Alkalihalophilus pseudofirmusBZ-TG-HK211 and Its Alleviation of Salt Stress on Rapeseed Growth.</title>
        <authorList>
            <person name="Zhao B."/>
            <person name="Guo T."/>
        </authorList>
    </citation>
    <scope>NUCLEOTIDE SEQUENCE</scope>
    <source>
        <strain evidence="7">BZ-TG-HK211</strain>
    </source>
</reference>
<feature type="non-terminal residue" evidence="7">
    <location>
        <position position="82"/>
    </location>
</feature>
<dbReference type="InterPro" id="IPR050367">
    <property type="entry name" value="APC_superfamily"/>
</dbReference>
<dbReference type="AlphaFoldDB" id="A0AAJ2U5Z3"/>
<dbReference type="GO" id="GO:0022857">
    <property type="term" value="F:transmembrane transporter activity"/>
    <property type="evidence" value="ECO:0007669"/>
    <property type="project" value="InterPro"/>
</dbReference>
<dbReference type="PANTHER" id="PTHR42770:SF4">
    <property type="entry name" value="ARGININE_ORNITHINE ANTIPORTER-RELATED"/>
    <property type="match status" value="1"/>
</dbReference>
<evidence type="ECO:0000256" key="5">
    <source>
        <dbReference type="ARBA" id="ARBA00023136"/>
    </source>
</evidence>
<dbReference type="RefSeq" id="WP_323468205.1">
    <property type="nucleotide sequence ID" value="NZ_JAWJAY010001112.1"/>
</dbReference>
<organism evidence="7 8">
    <name type="scientific">Alkalihalophilus pseudofirmus</name>
    <name type="common">Bacillus pseudofirmus</name>
    <dbReference type="NCBI Taxonomy" id="79885"/>
    <lineage>
        <taxon>Bacteria</taxon>
        <taxon>Bacillati</taxon>
        <taxon>Bacillota</taxon>
        <taxon>Bacilli</taxon>
        <taxon>Bacillales</taxon>
        <taxon>Bacillaceae</taxon>
        <taxon>Alkalihalophilus</taxon>
    </lineage>
</organism>
<sequence length="82" mass="8962">TFHFADVLTQTKSTMLVTLWVFTGVEGAVVLSRQARKKKDVGKATVIGVISTLTIYILISLLSLGVMTRQELSTLKSPSMAY</sequence>
<keyword evidence="4 6" id="KW-1133">Transmembrane helix</keyword>
<evidence type="ECO:0000256" key="6">
    <source>
        <dbReference type="SAM" id="Phobius"/>
    </source>
</evidence>
<dbReference type="GO" id="GO:0005886">
    <property type="term" value="C:plasma membrane"/>
    <property type="evidence" value="ECO:0007669"/>
    <property type="project" value="UniProtKB-SubCell"/>
</dbReference>
<name>A0AAJ2U5Z3_ALKPS</name>
<evidence type="ECO:0000313" key="8">
    <source>
        <dbReference type="Proteomes" id="UP001285636"/>
    </source>
</evidence>
<comment type="caution">
    <text evidence="7">The sequence shown here is derived from an EMBL/GenBank/DDBJ whole genome shotgun (WGS) entry which is preliminary data.</text>
</comment>